<organism evidence="1 2">
    <name type="scientific">Microbulbifer agarilyticus</name>
    <dbReference type="NCBI Taxonomy" id="260552"/>
    <lineage>
        <taxon>Bacteria</taxon>
        <taxon>Pseudomonadati</taxon>
        <taxon>Pseudomonadota</taxon>
        <taxon>Gammaproteobacteria</taxon>
        <taxon>Cellvibrionales</taxon>
        <taxon>Microbulbiferaceae</taxon>
        <taxon>Microbulbifer</taxon>
    </lineage>
</organism>
<dbReference type="InterPro" id="IPR012341">
    <property type="entry name" value="6hp_glycosidase-like_sf"/>
</dbReference>
<dbReference type="Proteomes" id="UP000188219">
    <property type="component" value="Chromosome"/>
</dbReference>
<dbReference type="GO" id="GO:0005975">
    <property type="term" value="P:carbohydrate metabolic process"/>
    <property type="evidence" value="ECO:0007669"/>
    <property type="project" value="InterPro"/>
</dbReference>
<dbReference type="STRING" id="260552.Mag101_10300"/>
<evidence type="ECO:0000313" key="1">
    <source>
        <dbReference type="EMBL" id="AQQ69501.1"/>
    </source>
</evidence>
<dbReference type="AlphaFoldDB" id="A0A1Q2M9X8"/>
<proteinExistence type="predicted"/>
<dbReference type="CDD" id="cd00688">
    <property type="entry name" value="ISOPREN_C2_like"/>
    <property type="match status" value="1"/>
</dbReference>
<dbReference type="EMBL" id="CP019650">
    <property type="protein sequence ID" value="AQQ69501.1"/>
    <property type="molecule type" value="Genomic_DNA"/>
</dbReference>
<keyword evidence="2" id="KW-1185">Reference proteome</keyword>
<dbReference type="SUPFAM" id="SSF48208">
    <property type="entry name" value="Six-hairpin glycosidases"/>
    <property type="match status" value="1"/>
</dbReference>
<dbReference type="Gene3D" id="1.50.10.10">
    <property type="match status" value="1"/>
</dbReference>
<name>A0A1Q2M9X8_9GAMM</name>
<dbReference type="KEGG" id="maga:Mag101_10300"/>
<accession>A0A1Q2M9X8</accession>
<reference evidence="1" key="1">
    <citation type="submission" date="2017-02" db="EMBL/GenBank/DDBJ databases">
        <title>Genome of Microbulbifer agarilyticus GP101.</title>
        <authorList>
            <person name="Jung J."/>
            <person name="Bae S.S."/>
            <person name="Baek K."/>
        </authorList>
    </citation>
    <scope>NUCLEOTIDE SEQUENCE [LARGE SCALE GENOMIC DNA]</scope>
    <source>
        <strain evidence="1">GP101</strain>
    </source>
</reference>
<protein>
    <submittedName>
        <fullName evidence="1">Prenyltransferase</fullName>
    </submittedName>
</protein>
<sequence>MAGATPDEHELPLLPNNFVRASADYILSQQLPNGCIPWFEGHYADPWDHVEAAMGLSIAGEFAAAERAYAWLASQQLEDGSWWAAYRDNKVDNGERRESNFVAYVATGIWHHYLISGDRAFLAGHWGMAEAALEFVLKLQSFHGEIQWAVDGDGAPMEDALITGCASIFKSLECGINIAAVLQVPKPEWSDARERLGLALREKPHRFDRTWESKARFSMDWFYPVLTGAFSGDAAKARLQQKWDEFVVPGLGCRCVNDEPWVTVAESCELTMALLAAGEMSKARTLYRGLHRWQDTDGGYWTGYVYRDSAVWPEEKTTWTVGAMLLAADALAGLTPASKLFTSVNLVNRASKSAQDAESLDHLHQLELAGGQR</sequence>
<dbReference type="InterPro" id="IPR008928">
    <property type="entry name" value="6-hairpin_glycosidase_sf"/>
</dbReference>
<evidence type="ECO:0000313" key="2">
    <source>
        <dbReference type="Proteomes" id="UP000188219"/>
    </source>
</evidence>
<dbReference type="GO" id="GO:0016740">
    <property type="term" value="F:transferase activity"/>
    <property type="evidence" value="ECO:0007669"/>
    <property type="project" value="UniProtKB-KW"/>
</dbReference>
<gene>
    <name evidence="1" type="ORF">Mag101_10300</name>
</gene>